<dbReference type="Pfam" id="PF13559">
    <property type="entry name" value="DUF4129"/>
    <property type="match status" value="1"/>
</dbReference>
<dbReference type="InterPro" id="IPR052901">
    <property type="entry name" value="Bact_TGase-like"/>
</dbReference>
<sequence length="771" mass="86869">MRLAVVFRLSLYGLTAFASWMLGRAEEGWIPYLTFPVLVAAFVVTETRQNWSLPAWLANLLGAAAVLAAGVEFAQEGQLAKLLSGAHLLVYATWIVMFQEKTIRNYWWLMGLGVLQIAVASVQANENNPSFGLFLVLYVCGALWTMIVAALYQAQLQFTATANGPDDALAERRVLQYDGREQWITGRLLLGVAGLTALSLIVSAAFFAFTPRIWIGPQNVFGDDVITAGLDVRSQTGFAESVRLGEIGQILESIKTVMEVRAYDAQSGQPVDLPRVADKLGMDEPLFRGTVLTHYEDGYWSRESSERPVPRGRSLHQPGYRIDVMLEPTGTDVLFTMGLPDACRIDLEGETAYLSLSTGVLVRQTRTDNPERLNYSLMVRPLDPELARQRVTVLPGGLWWQTLESGYLQRALELPDEGLDRLRQFARQLIAVAETQAGQQLDNRGRALALERHFLTSGRYGYTLNLSVVDPQIDPVEDFLFNRREGHCEYFATALALMLRAVGVPSRVVSGFKGAERNTLKGCWEVQECHAHLWVEAWVGDNLWMTLDPTPAASRNESLAEVAARVGFWGRMRATTSTLWTDYVVNVNLKQQRRQLYEPLRDFVQKLWLFLQQGVGWGPAAWSYLIYLLTHPSEWFSLSGGLATFGLLAVAYGLVRLVRWLWRLGWGSFRADSWSRRRQQRLVVAFYERFLNVVRRLGLRRAATQTPREFAALVVDQFREILAPQRLEGLPLAVCAAYYRVRFGGETLTAAELQSLEQELARFEGELQRTR</sequence>
<comment type="caution">
    <text evidence="3">The sequence shown here is derived from an EMBL/GenBank/DDBJ whole genome shotgun (WGS) entry which is preliminary data.</text>
</comment>
<keyword evidence="1" id="KW-0812">Transmembrane</keyword>
<keyword evidence="1" id="KW-1133">Transmembrane helix</keyword>
<dbReference type="InterPro" id="IPR038765">
    <property type="entry name" value="Papain-like_cys_pep_sf"/>
</dbReference>
<dbReference type="SMART" id="SM00460">
    <property type="entry name" value="TGc"/>
    <property type="match status" value="1"/>
</dbReference>
<dbReference type="InterPro" id="IPR025403">
    <property type="entry name" value="TgpA-like_C"/>
</dbReference>
<evidence type="ECO:0000256" key="1">
    <source>
        <dbReference type="SAM" id="Phobius"/>
    </source>
</evidence>
<feature type="transmembrane region" description="Helical" evidence="1">
    <location>
        <begin position="105"/>
        <end position="124"/>
    </location>
</feature>
<dbReference type="Pfam" id="PF11992">
    <property type="entry name" value="TgpA_N"/>
    <property type="match status" value="1"/>
</dbReference>
<dbReference type="AlphaFoldDB" id="A0A7C4LJX7"/>
<feature type="transmembrane region" description="Helical" evidence="1">
    <location>
        <begin position="188"/>
        <end position="209"/>
    </location>
</feature>
<feature type="transmembrane region" description="Helical" evidence="1">
    <location>
        <begin position="79"/>
        <end position="98"/>
    </location>
</feature>
<dbReference type="Gene3D" id="3.10.620.30">
    <property type="match status" value="1"/>
</dbReference>
<dbReference type="PANTHER" id="PTHR42736">
    <property type="entry name" value="PROTEIN-GLUTAMINE GAMMA-GLUTAMYLTRANSFERASE"/>
    <property type="match status" value="1"/>
</dbReference>
<dbReference type="InterPro" id="IPR002931">
    <property type="entry name" value="Transglutaminase-like"/>
</dbReference>
<dbReference type="Pfam" id="PF01841">
    <property type="entry name" value="Transglut_core"/>
    <property type="match status" value="1"/>
</dbReference>
<feature type="domain" description="Transglutaminase-like" evidence="2">
    <location>
        <begin position="480"/>
        <end position="551"/>
    </location>
</feature>
<dbReference type="InterPro" id="IPR021878">
    <property type="entry name" value="TgpA_N"/>
</dbReference>
<feature type="transmembrane region" description="Helical" evidence="1">
    <location>
        <begin position="28"/>
        <end position="44"/>
    </location>
</feature>
<name>A0A7C4LJX7_9PLAN</name>
<protein>
    <submittedName>
        <fullName evidence="3">DUF3488 domain-containing protein</fullName>
    </submittedName>
</protein>
<reference evidence="3" key="1">
    <citation type="journal article" date="2020" name="mSystems">
        <title>Genome- and Community-Level Interaction Insights into Carbon Utilization and Element Cycling Functions of Hydrothermarchaeota in Hydrothermal Sediment.</title>
        <authorList>
            <person name="Zhou Z."/>
            <person name="Liu Y."/>
            <person name="Xu W."/>
            <person name="Pan J."/>
            <person name="Luo Z.H."/>
            <person name="Li M."/>
        </authorList>
    </citation>
    <scope>NUCLEOTIDE SEQUENCE [LARGE SCALE GENOMIC DNA]</scope>
    <source>
        <strain evidence="3">SpSt-508</strain>
    </source>
</reference>
<feature type="transmembrane region" description="Helical" evidence="1">
    <location>
        <begin position="56"/>
        <end position="73"/>
    </location>
</feature>
<dbReference type="PANTHER" id="PTHR42736:SF1">
    <property type="entry name" value="PROTEIN-GLUTAMINE GAMMA-GLUTAMYLTRANSFERASE"/>
    <property type="match status" value="1"/>
</dbReference>
<organism evidence="3">
    <name type="scientific">Schlesneria paludicola</name>
    <dbReference type="NCBI Taxonomy" id="360056"/>
    <lineage>
        <taxon>Bacteria</taxon>
        <taxon>Pseudomonadati</taxon>
        <taxon>Planctomycetota</taxon>
        <taxon>Planctomycetia</taxon>
        <taxon>Planctomycetales</taxon>
        <taxon>Planctomycetaceae</taxon>
        <taxon>Schlesneria</taxon>
    </lineage>
</organism>
<proteinExistence type="predicted"/>
<feature type="transmembrane region" description="Helical" evidence="1">
    <location>
        <begin position="130"/>
        <end position="152"/>
    </location>
</feature>
<gene>
    <name evidence="3" type="ORF">ENS64_06565</name>
</gene>
<dbReference type="EMBL" id="DSVQ01000012">
    <property type="protein sequence ID" value="HGT38912.1"/>
    <property type="molecule type" value="Genomic_DNA"/>
</dbReference>
<accession>A0A7C4LJX7</accession>
<keyword evidence="1" id="KW-0472">Membrane</keyword>
<evidence type="ECO:0000259" key="2">
    <source>
        <dbReference type="SMART" id="SM00460"/>
    </source>
</evidence>
<evidence type="ECO:0000313" key="3">
    <source>
        <dbReference type="EMBL" id="HGT38912.1"/>
    </source>
</evidence>
<dbReference type="SUPFAM" id="SSF54001">
    <property type="entry name" value="Cysteine proteinases"/>
    <property type="match status" value="1"/>
</dbReference>